<evidence type="ECO:0000313" key="2">
    <source>
        <dbReference type="EMBL" id="BAT76288.1"/>
    </source>
</evidence>
<evidence type="ECO:0000313" key="3">
    <source>
        <dbReference type="Proteomes" id="UP000291084"/>
    </source>
</evidence>
<reference evidence="2 3" key="1">
    <citation type="journal article" date="2015" name="Sci. Rep.">
        <title>The power of single molecule real-time sequencing technology in the de novo assembly of a eukaryotic genome.</title>
        <authorList>
            <person name="Sakai H."/>
            <person name="Naito K."/>
            <person name="Ogiso-Tanaka E."/>
            <person name="Takahashi Y."/>
            <person name="Iseki K."/>
            <person name="Muto C."/>
            <person name="Satou K."/>
            <person name="Teruya K."/>
            <person name="Shiroma A."/>
            <person name="Shimoji M."/>
            <person name="Hirano T."/>
            <person name="Itoh T."/>
            <person name="Kaga A."/>
            <person name="Tomooka N."/>
        </authorList>
    </citation>
    <scope>NUCLEOTIDE SEQUENCE [LARGE SCALE GENOMIC DNA]</scope>
    <source>
        <strain evidence="3">cv. Shumari</strain>
    </source>
</reference>
<feature type="signal peptide" evidence="1">
    <location>
        <begin position="1"/>
        <end position="33"/>
    </location>
</feature>
<name>A0A0S3R6X6_PHAAN</name>
<evidence type="ECO:0000256" key="1">
    <source>
        <dbReference type="SAM" id="SignalP"/>
    </source>
</evidence>
<gene>
    <name evidence="2" type="primary">Vigan.01G426900</name>
    <name evidence="2" type="ORF">VIGAN_01426900</name>
</gene>
<organism evidence="2 3">
    <name type="scientific">Vigna angularis var. angularis</name>
    <dbReference type="NCBI Taxonomy" id="157739"/>
    <lineage>
        <taxon>Eukaryota</taxon>
        <taxon>Viridiplantae</taxon>
        <taxon>Streptophyta</taxon>
        <taxon>Embryophyta</taxon>
        <taxon>Tracheophyta</taxon>
        <taxon>Spermatophyta</taxon>
        <taxon>Magnoliopsida</taxon>
        <taxon>eudicotyledons</taxon>
        <taxon>Gunneridae</taxon>
        <taxon>Pentapetalae</taxon>
        <taxon>rosids</taxon>
        <taxon>fabids</taxon>
        <taxon>Fabales</taxon>
        <taxon>Fabaceae</taxon>
        <taxon>Papilionoideae</taxon>
        <taxon>50 kb inversion clade</taxon>
        <taxon>NPAAA clade</taxon>
        <taxon>indigoferoid/millettioid clade</taxon>
        <taxon>Phaseoleae</taxon>
        <taxon>Vigna</taxon>
    </lineage>
</organism>
<sequence>LPPNSLSLFLSLRFVSSHLRLTLFSLSVISVSSHPNSPLLSVRGGVAVRIVRGAEVWRWVWWWFVGSDWCVQIFVGLPSEYMTQQYQLGVQSSYSQKFPLQRVLR</sequence>
<accession>A0A0S3R6X6</accession>
<keyword evidence="1" id="KW-0732">Signal</keyword>
<dbReference type="EMBL" id="AP015034">
    <property type="protein sequence ID" value="BAT76288.1"/>
    <property type="molecule type" value="Genomic_DNA"/>
</dbReference>
<protein>
    <submittedName>
        <fullName evidence="2">Uncharacterized protein</fullName>
    </submittedName>
</protein>
<keyword evidence="3" id="KW-1185">Reference proteome</keyword>
<proteinExistence type="predicted"/>
<dbReference type="Proteomes" id="UP000291084">
    <property type="component" value="Chromosome 1"/>
</dbReference>
<feature type="chain" id="PRO_5006616710" evidence="1">
    <location>
        <begin position="34"/>
        <end position="105"/>
    </location>
</feature>
<dbReference type="AlphaFoldDB" id="A0A0S3R6X6"/>
<feature type="non-terminal residue" evidence="2">
    <location>
        <position position="1"/>
    </location>
</feature>